<dbReference type="Proteomes" id="UP000199527">
    <property type="component" value="Unassembled WGS sequence"/>
</dbReference>
<comment type="subcellular location">
    <subcellularLocation>
        <location evidence="1">Cell membrane</location>
        <topology evidence="1">Multi-pass membrane protein</topology>
    </subcellularLocation>
</comment>
<feature type="transmembrane region" description="Helical" evidence="6">
    <location>
        <begin position="213"/>
        <end position="235"/>
    </location>
</feature>
<keyword evidence="9" id="KW-1185">Reference proteome</keyword>
<dbReference type="PANTHER" id="PTHR43478">
    <property type="entry name" value="NA+/H+ ANTIPORTER-RELATED"/>
    <property type="match status" value="1"/>
</dbReference>
<organism evidence="8 9">
    <name type="scientific">Ferrimonas sediminum</name>
    <dbReference type="NCBI Taxonomy" id="718193"/>
    <lineage>
        <taxon>Bacteria</taxon>
        <taxon>Pseudomonadati</taxon>
        <taxon>Pseudomonadota</taxon>
        <taxon>Gammaproteobacteria</taxon>
        <taxon>Alteromonadales</taxon>
        <taxon>Ferrimonadaceae</taxon>
        <taxon>Ferrimonas</taxon>
    </lineage>
</organism>
<accession>A0A1G8LJJ7</accession>
<feature type="transmembrane region" description="Helical" evidence="6">
    <location>
        <begin position="462"/>
        <end position="481"/>
    </location>
</feature>
<keyword evidence="3 6" id="KW-0812">Transmembrane</keyword>
<feature type="domain" description="Na+/H+ antiporter NhaC-like C-terminal" evidence="7">
    <location>
        <begin position="204"/>
        <end position="530"/>
    </location>
</feature>
<reference evidence="9" key="1">
    <citation type="submission" date="2016-10" db="EMBL/GenBank/DDBJ databases">
        <authorList>
            <person name="Varghese N."/>
            <person name="Submissions S."/>
        </authorList>
    </citation>
    <scope>NUCLEOTIDE SEQUENCE [LARGE SCALE GENOMIC DNA]</scope>
    <source>
        <strain evidence="9">DSM 23317</strain>
    </source>
</reference>
<evidence type="ECO:0000256" key="3">
    <source>
        <dbReference type="ARBA" id="ARBA00022692"/>
    </source>
</evidence>
<evidence type="ECO:0000256" key="1">
    <source>
        <dbReference type="ARBA" id="ARBA00004651"/>
    </source>
</evidence>
<feature type="transmembrane region" description="Helical" evidence="6">
    <location>
        <begin position="12"/>
        <end position="32"/>
    </location>
</feature>
<feature type="transmembrane region" description="Helical" evidence="6">
    <location>
        <begin position="534"/>
        <end position="552"/>
    </location>
</feature>
<dbReference type="PANTHER" id="PTHR43478:SF1">
    <property type="entry name" value="NA+_H+ ANTIPORTER NHAC-LIKE C-TERMINAL DOMAIN-CONTAINING PROTEIN"/>
    <property type="match status" value="1"/>
</dbReference>
<feature type="transmembrane region" description="Helical" evidence="6">
    <location>
        <begin position="38"/>
        <end position="61"/>
    </location>
</feature>
<evidence type="ECO:0000313" key="9">
    <source>
        <dbReference type="Proteomes" id="UP000199527"/>
    </source>
</evidence>
<dbReference type="AlphaFoldDB" id="A0A1G8LJJ7"/>
<feature type="transmembrane region" description="Helical" evidence="6">
    <location>
        <begin position="388"/>
        <end position="408"/>
    </location>
</feature>
<dbReference type="GO" id="GO:0005886">
    <property type="term" value="C:plasma membrane"/>
    <property type="evidence" value="ECO:0007669"/>
    <property type="project" value="UniProtKB-SubCell"/>
</dbReference>
<feature type="transmembrane region" description="Helical" evidence="6">
    <location>
        <begin position="348"/>
        <end position="368"/>
    </location>
</feature>
<evidence type="ECO:0000259" key="7">
    <source>
        <dbReference type="Pfam" id="PF03553"/>
    </source>
</evidence>
<keyword evidence="4 6" id="KW-1133">Transmembrane helix</keyword>
<evidence type="ECO:0000256" key="4">
    <source>
        <dbReference type="ARBA" id="ARBA00022989"/>
    </source>
</evidence>
<feature type="transmembrane region" description="Helical" evidence="6">
    <location>
        <begin position="68"/>
        <end position="92"/>
    </location>
</feature>
<dbReference type="InterPro" id="IPR018461">
    <property type="entry name" value="Na/H_Antiport_NhaC-like_C"/>
</dbReference>
<dbReference type="Pfam" id="PF03553">
    <property type="entry name" value="Na_H_antiporter"/>
    <property type="match status" value="1"/>
</dbReference>
<feature type="transmembrane region" description="Helical" evidence="6">
    <location>
        <begin position="304"/>
        <end position="327"/>
    </location>
</feature>
<feature type="transmembrane region" description="Helical" evidence="6">
    <location>
        <begin position="112"/>
        <end position="134"/>
    </location>
</feature>
<keyword evidence="5 6" id="KW-0472">Membrane</keyword>
<sequence>MIYYGALLNGRWISRFLLVPPRLLAVSVASIANNDDYITMALINYADSALSLLPPVVAIGMAIASRKVLLSLGLGIAIGILMLVDFSVADGASELGSRALSLVWDDGALNSWNLYTLGFLVLLGIMTAMISVSGATRAFADWARHRIRCGRDAKLMTMALGVVIFIDDYFNTLVVGSVARPVTDHYQVSREKLAYCIDSTSAPICVISPISSWGAYIIALIGGLLTTHGMTDIGYLSAFMQMVPMNFYAIFAFALLLAVVYFGLDFGAMADAETRARNGQLWDEAKGVPAGEELDLPEADNGRVAGLVAPIGFLIALTVSLMLFSGNQVLAADSKAFSIIGAFENTDVAWSLFFSGLGGVGFTLLFGLRQGVPAAYMAKAVLSGIKSMLPAIYILLFAWTIAGVISDMKTGEFMATLAQGNLPAWGLPALLFLLSGFAAFATGTSWGTFAIMLPIAANMAEAVDLALMLPMLSSVLAGAVFGDHCSPISDTTILSSTGAGCHHIDHVTTQLPYAVLTALISLAGYLVLGLTGSVMAGFATATLGLVLVVLLLKQLCRR</sequence>
<gene>
    <name evidence="8" type="ORF">SAMN04488540_10272</name>
</gene>
<keyword evidence="2" id="KW-1003">Cell membrane</keyword>
<protein>
    <submittedName>
        <fullName evidence="8">Na+/H+ antiporter NhaC</fullName>
    </submittedName>
</protein>
<evidence type="ECO:0000256" key="6">
    <source>
        <dbReference type="SAM" id="Phobius"/>
    </source>
</evidence>
<name>A0A1G8LJJ7_9GAMM</name>
<dbReference type="EMBL" id="FNEM01000002">
    <property type="protein sequence ID" value="SDI55410.1"/>
    <property type="molecule type" value="Genomic_DNA"/>
</dbReference>
<proteinExistence type="predicted"/>
<evidence type="ECO:0000256" key="5">
    <source>
        <dbReference type="ARBA" id="ARBA00023136"/>
    </source>
</evidence>
<evidence type="ECO:0000313" key="8">
    <source>
        <dbReference type="EMBL" id="SDI55410.1"/>
    </source>
</evidence>
<feature type="transmembrane region" description="Helical" evidence="6">
    <location>
        <begin position="429"/>
        <end position="456"/>
    </location>
</feature>
<evidence type="ECO:0000256" key="2">
    <source>
        <dbReference type="ARBA" id="ARBA00022475"/>
    </source>
</evidence>
<feature type="transmembrane region" description="Helical" evidence="6">
    <location>
        <begin position="247"/>
        <end position="264"/>
    </location>
</feature>